<evidence type="ECO:0000256" key="1">
    <source>
        <dbReference type="SAM" id="MobiDB-lite"/>
    </source>
</evidence>
<feature type="compositionally biased region" description="Basic residues" evidence="1">
    <location>
        <begin position="193"/>
        <end position="204"/>
    </location>
</feature>
<feature type="region of interest" description="Disordered" evidence="1">
    <location>
        <begin position="80"/>
        <end position="158"/>
    </location>
</feature>
<dbReference type="PANTHER" id="PTHR20208">
    <property type="entry name" value="STRUCTURE-SPECIFIC ENDONUCLEASE SUBUNIT SLX1"/>
    <property type="match status" value="1"/>
</dbReference>
<feature type="compositionally biased region" description="Low complexity" evidence="1">
    <location>
        <begin position="442"/>
        <end position="464"/>
    </location>
</feature>
<evidence type="ECO:0000313" key="3">
    <source>
        <dbReference type="EMBL" id="PHJ15551.1"/>
    </source>
</evidence>
<accession>A0A2C6JA49</accession>
<feature type="compositionally biased region" description="Basic and acidic residues" evidence="1">
    <location>
        <begin position="740"/>
        <end position="750"/>
    </location>
</feature>
<evidence type="ECO:0000259" key="2">
    <source>
        <dbReference type="PROSITE" id="PS50164"/>
    </source>
</evidence>
<feature type="compositionally biased region" description="Basic and acidic residues" evidence="1">
    <location>
        <begin position="402"/>
        <end position="441"/>
    </location>
</feature>
<dbReference type="OrthoDB" id="24645at2759"/>
<dbReference type="GeneID" id="94433951"/>
<feature type="domain" description="GIY-YIG" evidence="2">
    <location>
        <begin position="265"/>
        <end position="349"/>
    </location>
</feature>
<dbReference type="Gene3D" id="3.30.40.10">
    <property type="entry name" value="Zinc/RING finger domain, C3HC4 (zinc finger)"/>
    <property type="match status" value="1"/>
</dbReference>
<dbReference type="PROSITE" id="PS50164">
    <property type="entry name" value="GIY_YIG"/>
    <property type="match status" value="1"/>
</dbReference>
<feature type="region of interest" description="Disordered" evidence="1">
    <location>
        <begin position="349"/>
        <end position="507"/>
    </location>
</feature>
<feature type="region of interest" description="Disordered" evidence="1">
    <location>
        <begin position="702"/>
        <end position="900"/>
    </location>
</feature>
<organism evidence="3 4">
    <name type="scientific">Cystoisospora suis</name>
    <dbReference type="NCBI Taxonomy" id="483139"/>
    <lineage>
        <taxon>Eukaryota</taxon>
        <taxon>Sar</taxon>
        <taxon>Alveolata</taxon>
        <taxon>Apicomplexa</taxon>
        <taxon>Conoidasida</taxon>
        <taxon>Coccidia</taxon>
        <taxon>Eucoccidiorida</taxon>
        <taxon>Eimeriorina</taxon>
        <taxon>Sarcocystidae</taxon>
        <taxon>Cystoisospora</taxon>
    </lineage>
</organism>
<feature type="region of interest" description="Disordered" evidence="1">
    <location>
        <begin position="191"/>
        <end position="227"/>
    </location>
</feature>
<feature type="region of interest" description="Disordered" evidence="1">
    <location>
        <begin position="1166"/>
        <end position="1216"/>
    </location>
</feature>
<feature type="compositionally biased region" description="Polar residues" evidence="1">
    <location>
        <begin position="1120"/>
        <end position="1142"/>
    </location>
</feature>
<dbReference type="InterPro" id="IPR000305">
    <property type="entry name" value="GIY-YIG_endonuc"/>
</dbReference>
<comment type="caution">
    <text evidence="3">The sequence shown here is derived from an EMBL/GenBank/DDBJ whole genome shotgun (WGS) entry which is preliminary data.</text>
</comment>
<dbReference type="InterPro" id="IPR050381">
    <property type="entry name" value="SLX1_endonuclease"/>
</dbReference>
<keyword evidence="4" id="KW-1185">Reference proteome</keyword>
<dbReference type="Proteomes" id="UP000221165">
    <property type="component" value="Unassembled WGS sequence"/>
</dbReference>
<feature type="compositionally biased region" description="Basic and acidic residues" evidence="1">
    <location>
        <begin position="205"/>
        <end position="222"/>
    </location>
</feature>
<dbReference type="InterPro" id="IPR013083">
    <property type="entry name" value="Znf_RING/FYVE/PHD"/>
</dbReference>
<feature type="compositionally biased region" description="Low complexity" evidence="1">
    <location>
        <begin position="108"/>
        <end position="118"/>
    </location>
</feature>
<evidence type="ECO:0000313" key="4">
    <source>
        <dbReference type="Proteomes" id="UP000221165"/>
    </source>
</evidence>
<feature type="compositionally biased region" description="Basic and acidic residues" evidence="1">
    <location>
        <begin position="469"/>
        <end position="488"/>
    </location>
</feature>
<sequence>MSLSVMDLVEEIWEKSEEEEDDKEISLEGEWPSKPSFFSSCPSLASSSSSPTIAVTRCGFDLITPSSSFLPSSSLSVSSSYLDGDLSPTPQVRPLESQETAHKRRKNNVPSSSSPLSVQTRLVAGQEGGGRGKDRSTIGREEEREELPTLFPSPLHQDGSSLPLDVAAVCGGMHALRGLAEALKRILDNGEGKKRRKKTGRAKKKTEENREAAGGEGEEHGSSRTTGDGVCMTKIDCLSKITRVFPSYHIQDEDLRRSPLLYRQGFHSVYLLRSLRSSKYTYIGYSVDPIHRLRQHNGDIPQGGAWKTKKNRPWCLVLVVHGFLTSIAALQFEWRWQRAIAAIDFLGKKPSTSSSLSRRKKLGNKSIHDKLSPAPAIDDGSKRGSASKKKGDLSRSSFVSDRSLKGTYDDPSFERREGFERKRSNNVLLRDEEEKQNKGDLESVGSLSSSHPSGLSFISSPSPSQVYIHPRDSNENRPGERGEKYDRREDEEDVEGQEQKKIRRRRKQHLFFSQLEEQKKARNIPLGGLRGHGSKQNEDAVPRYKMTRTGGICVRSGQRLRALLVLLQSPPFSRMPLAVHVVDSIVGTPFFRSISMRENSELIYSATSSLSLLTSTREGSSSSISACIHHLSEDRRRRRERRGSEEEGWREAVCTRKEEGRERERTGRYSSSSFLLPPHVPVSYGDASLLLPLIKAGNALAKEAEKERGWTGGRRRRRNREREEEDRLSGRGINGCIGGIDRKSPEELGREISGPVGEHERVMSENRQESKRKRGEEEKEEERETEDMTEDDKVVTSLNLQVPANAYKGREEGKNREERTPESSSSSSHLIDGRENTSSFFSSSFSATPSSSSSFSFSPRRSSRSHSCLSTHENEKRNTLCLSSARREDEKNDVEEERRPSERRKIRECRCLVCKTRFSPGDLATQCPACEALAHILCIARTSIHSSYIGNHERDLHLSLRRKDSPLSSPSVSSSSSCTDLNERSGVCLQRIKNSGDEGVRAVGNEASGKERERKSSNGFSLVPDQIACVRCKRVILWGEVLALSIRFHPLSPRGDMNEDGETILSSCFPLPRSCEETVKENEVKRTFARDSSEEMKKKKSESKSDERKRRRDEEEEGGQESTRSFSFLSPSTCQSLHTPRSVSRWRSDEKEERENICLWIDDHEEENKRKSDEEEEEVEGGHVAFGMETRIHRRERDKERREKEKSRDLLREEDTAKKTNVIIDLSCH</sequence>
<feature type="compositionally biased region" description="Acidic residues" evidence="1">
    <location>
        <begin position="778"/>
        <end position="790"/>
    </location>
</feature>
<feature type="compositionally biased region" description="Basic and acidic residues" evidence="1">
    <location>
        <begin position="808"/>
        <end position="821"/>
    </location>
</feature>
<feature type="compositionally biased region" description="Basic and acidic residues" evidence="1">
    <location>
        <begin position="757"/>
        <end position="777"/>
    </location>
</feature>
<dbReference type="Pfam" id="PF01541">
    <property type="entry name" value="GIY-YIG"/>
    <property type="match status" value="1"/>
</dbReference>
<feature type="compositionally biased region" description="Basic and acidic residues" evidence="1">
    <location>
        <begin position="720"/>
        <end position="729"/>
    </location>
</feature>
<feature type="region of interest" description="Disordered" evidence="1">
    <location>
        <begin position="630"/>
        <end position="674"/>
    </location>
</feature>
<feature type="compositionally biased region" description="Basic and acidic residues" evidence="1">
    <location>
        <begin position="130"/>
        <end position="142"/>
    </location>
</feature>
<feature type="compositionally biased region" description="Low complexity" evidence="1">
    <location>
        <begin position="838"/>
        <end position="860"/>
    </location>
</feature>
<dbReference type="AlphaFoldDB" id="A0A2C6JA49"/>
<name>A0A2C6JA49_9APIC</name>
<gene>
    <name evidence="3" type="ORF">CSUI_010638</name>
</gene>
<dbReference type="CDD" id="cd10455">
    <property type="entry name" value="GIY-YIG_SLX1"/>
    <property type="match status" value="1"/>
</dbReference>
<protein>
    <submittedName>
        <fullName evidence="3">Giy-yig catalytic domain-containing protein</fullName>
    </submittedName>
</protein>
<dbReference type="InterPro" id="IPR035901">
    <property type="entry name" value="GIY-YIG_endonuc_sf"/>
</dbReference>
<feature type="compositionally biased region" description="Basic and acidic residues" evidence="1">
    <location>
        <begin position="885"/>
        <end position="900"/>
    </location>
</feature>
<dbReference type="VEuPathDB" id="ToxoDB:CSUI_010638"/>
<feature type="compositionally biased region" description="Basic and acidic residues" evidence="1">
    <location>
        <begin position="1195"/>
        <end position="1216"/>
    </location>
</feature>
<feature type="compositionally biased region" description="Basic and acidic residues" evidence="1">
    <location>
        <begin position="642"/>
        <end position="667"/>
    </location>
</feature>
<dbReference type="RefSeq" id="XP_067917284.1">
    <property type="nucleotide sequence ID" value="XM_068070740.1"/>
</dbReference>
<proteinExistence type="predicted"/>
<reference evidence="3 4" key="1">
    <citation type="journal article" date="2017" name="Int. J. Parasitol.">
        <title>The genome of the protozoan parasite Cystoisospora suis and a reverse vaccinology approach to identify vaccine candidates.</title>
        <authorList>
            <person name="Palmieri N."/>
            <person name="Shrestha A."/>
            <person name="Ruttkowski B."/>
            <person name="Beck T."/>
            <person name="Vogl C."/>
            <person name="Tomley F."/>
            <person name="Blake D.P."/>
            <person name="Joachim A."/>
        </authorList>
    </citation>
    <scope>NUCLEOTIDE SEQUENCE [LARGE SCALE GENOMIC DNA]</scope>
    <source>
        <strain evidence="3 4">Wien I</strain>
    </source>
</reference>
<dbReference type="EMBL" id="MIGC01007895">
    <property type="protein sequence ID" value="PHJ15551.1"/>
    <property type="molecule type" value="Genomic_DNA"/>
</dbReference>
<feature type="compositionally biased region" description="Basic and acidic residues" evidence="1">
    <location>
        <begin position="1080"/>
        <end position="1108"/>
    </location>
</feature>
<dbReference type="Gene3D" id="3.40.1440.10">
    <property type="entry name" value="GIY-YIG endonuclease"/>
    <property type="match status" value="1"/>
</dbReference>
<feature type="region of interest" description="Disordered" evidence="1">
    <location>
        <begin position="1080"/>
        <end position="1148"/>
    </location>
</feature>